<evidence type="ECO:0000313" key="4">
    <source>
        <dbReference type="EMBL" id="MFC3681482.1"/>
    </source>
</evidence>
<dbReference type="PANTHER" id="PTHR43156:SF2">
    <property type="entry name" value="STAGE II SPORULATION PROTEIN E"/>
    <property type="match status" value="1"/>
</dbReference>
<feature type="domain" description="Response regulatory" evidence="3">
    <location>
        <begin position="5"/>
        <end position="121"/>
    </location>
</feature>
<dbReference type="SUPFAM" id="SSF52172">
    <property type="entry name" value="CheY-like"/>
    <property type="match status" value="1"/>
</dbReference>
<dbReference type="Proteomes" id="UP001595722">
    <property type="component" value="Unassembled WGS sequence"/>
</dbReference>
<dbReference type="InterPro" id="IPR011006">
    <property type="entry name" value="CheY-like_superfamily"/>
</dbReference>
<sequence>MDAIRILIADDNQIDRMVLSRIVRNQGHEVYEVANGVEAIEGYSSFRPDLILMDVMMPEMNGKEATRHIKANAGEDFVPIIFLTSLTDAQSLADCLGSGGDDFLSKPYNPTILQAKISSFSRMRQMHQTLQHQRDMIASNNEHLMHEQQVAKAVFDNVAHDGCLSADNIRYMLSPLSVFNGDVLLAAKKPAGGMHVLLGDFTGHGLPAAIGAMPLAEIFYGMTAKGFAIREILREINLKLKGILPVGFFCCAVVVDLNIERKNASVWMGGVPDCYLLRNNGKVETLTSRYLPLGVLSNEQFNDDLTEFPMAEGDRLFLWSDGILEARNQNGEMFGEQRLRHIFDHAHAELDVFEQIQQQLAQFTAGSERDDDTTLIEVRMLQDSIRTDLDMHLDSGPLSGPIDWEMEYRLGPDTLKNFNPLPLMIHIMMEVPGLRAMGGQLYTVMAELFSNSFEHGVLGLDSSLKNSADGFVQYYREREKQLQALQQGHIHITLSHQGDGRSGALTIRIEDSGTGFDYGGIQGQKNPYSGRGIPLISQVCESLNYLGKGNIVEAVIRWPVSPDKRTH</sequence>
<dbReference type="InterPro" id="IPR036890">
    <property type="entry name" value="HATPase_C_sf"/>
</dbReference>
<proteinExistence type="predicted"/>
<dbReference type="SMART" id="SM00331">
    <property type="entry name" value="PP2C_SIG"/>
    <property type="match status" value="1"/>
</dbReference>
<dbReference type="PANTHER" id="PTHR43156">
    <property type="entry name" value="STAGE II SPORULATION PROTEIN E-RELATED"/>
    <property type="match status" value="1"/>
</dbReference>
<evidence type="ECO:0000259" key="3">
    <source>
        <dbReference type="PROSITE" id="PS50110"/>
    </source>
</evidence>
<keyword evidence="2" id="KW-0597">Phosphoprotein</keyword>
<evidence type="ECO:0000256" key="2">
    <source>
        <dbReference type="PROSITE-ProRule" id="PRU00169"/>
    </source>
</evidence>
<reference evidence="5" key="1">
    <citation type="journal article" date="2019" name="Int. J. Syst. Evol. Microbiol.">
        <title>The Global Catalogue of Microorganisms (GCM) 10K type strain sequencing project: providing services to taxonomists for standard genome sequencing and annotation.</title>
        <authorList>
            <consortium name="The Broad Institute Genomics Platform"/>
            <consortium name="The Broad Institute Genome Sequencing Center for Infectious Disease"/>
            <person name="Wu L."/>
            <person name="Ma J."/>
        </authorList>
    </citation>
    <scope>NUCLEOTIDE SEQUENCE [LARGE SCALE GENOMIC DNA]</scope>
    <source>
        <strain evidence="5">KCTC 42424</strain>
    </source>
</reference>
<dbReference type="InterPro" id="IPR052016">
    <property type="entry name" value="Bact_Sigma-Reg"/>
</dbReference>
<dbReference type="Gene3D" id="3.60.40.10">
    <property type="entry name" value="PPM-type phosphatase domain"/>
    <property type="match status" value="1"/>
</dbReference>
<dbReference type="InterPro" id="IPR036457">
    <property type="entry name" value="PPM-type-like_dom_sf"/>
</dbReference>
<dbReference type="Gene3D" id="3.30.565.10">
    <property type="entry name" value="Histidine kinase-like ATPase, C-terminal domain"/>
    <property type="match status" value="1"/>
</dbReference>
<dbReference type="SUPFAM" id="SSF81606">
    <property type="entry name" value="PP2C-like"/>
    <property type="match status" value="1"/>
</dbReference>
<organism evidence="4 5">
    <name type="scientific">Bacterioplanoides pacificum</name>
    <dbReference type="NCBI Taxonomy" id="1171596"/>
    <lineage>
        <taxon>Bacteria</taxon>
        <taxon>Pseudomonadati</taxon>
        <taxon>Pseudomonadota</taxon>
        <taxon>Gammaproteobacteria</taxon>
        <taxon>Oceanospirillales</taxon>
        <taxon>Oceanospirillaceae</taxon>
        <taxon>Bacterioplanoides</taxon>
    </lineage>
</organism>
<name>A0ABV7VW87_9GAMM</name>
<dbReference type="InterPro" id="IPR001932">
    <property type="entry name" value="PPM-type_phosphatase-like_dom"/>
</dbReference>
<dbReference type="EMBL" id="JBHRYB010000015">
    <property type="protein sequence ID" value="MFC3681482.1"/>
    <property type="molecule type" value="Genomic_DNA"/>
</dbReference>
<gene>
    <name evidence="4" type="ORF">ACFOMG_15365</name>
</gene>
<dbReference type="Pfam" id="PF00072">
    <property type="entry name" value="Response_reg"/>
    <property type="match status" value="1"/>
</dbReference>
<dbReference type="Gene3D" id="3.40.50.2300">
    <property type="match status" value="1"/>
</dbReference>
<dbReference type="Pfam" id="PF07228">
    <property type="entry name" value="SpoIIE"/>
    <property type="match status" value="1"/>
</dbReference>
<comment type="caution">
    <text evidence="4">The sequence shown here is derived from an EMBL/GenBank/DDBJ whole genome shotgun (WGS) entry which is preliminary data.</text>
</comment>
<dbReference type="SMART" id="SM00448">
    <property type="entry name" value="REC"/>
    <property type="match status" value="1"/>
</dbReference>
<feature type="modified residue" description="4-aspartylphosphate" evidence="2">
    <location>
        <position position="54"/>
    </location>
</feature>
<evidence type="ECO:0000313" key="5">
    <source>
        <dbReference type="Proteomes" id="UP001595722"/>
    </source>
</evidence>
<keyword evidence="1" id="KW-0378">Hydrolase</keyword>
<dbReference type="InterPro" id="IPR001789">
    <property type="entry name" value="Sig_transdc_resp-reg_receiver"/>
</dbReference>
<protein>
    <submittedName>
        <fullName evidence="4">SpoIIE family protein phosphatase</fullName>
    </submittedName>
</protein>
<dbReference type="RefSeq" id="WP_376867917.1">
    <property type="nucleotide sequence ID" value="NZ_JBHRYB010000015.1"/>
</dbReference>
<dbReference type="SUPFAM" id="SSF55874">
    <property type="entry name" value="ATPase domain of HSP90 chaperone/DNA topoisomerase II/histidine kinase"/>
    <property type="match status" value="1"/>
</dbReference>
<evidence type="ECO:0000256" key="1">
    <source>
        <dbReference type="ARBA" id="ARBA00022801"/>
    </source>
</evidence>
<keyword evidence="5" id="KW-1185">Reference proteome</keyword>
<dbReference type="PROSITE" id="PS50110">
    <property type="entry name" value="RESPONSE_REGULATORY"/>
    <property type="match status" value="1"/>
</dbReference>
<accession>A0ABV7VW87</accession>